<feature type="transmembrane region" description="Helical" evidence="1">
    <location>
        <begin position="206"/>
        <end position="227"/>
    </location>
</feature>
<protein>
    <submittedName>
        <fullName evidence="2">ABC-type transport system involved in multi-copper enzyme maturation, permease component</fullName>
    </submittedName>
</protein>
<sequence length="282" mass="29423">MSTTTSTVMAGGAVPPAATVVPRGQVTQLRVLHSEWIKMRSLRSTFYTLIAAVVALIGLGALFSAFTASHWAHMNAHERADFQPGMTSLRGFFLAQLAVGVLGVLMVSGEYATGMIRASLSAVPGRLPVLWAKAALYAAVTWVLMTAGAIVAFLVGQATMSSQHIGTSLSDPGVPRQVMGVGLYLTVVGLLGVAIGALIRNTAGGIASVFGLLLVVPVLAEALPASWADHVNQWLPSNAGQSLISLHREAHTLAPWTGFAVFCLYAVVALAAAAVLLKRRDA</sequence>
<gene>
    <name evidence="2" type="ORF">SAMN05216499_11330</name>
</gene>
<keyword evidence="1" id="KW-0812">Transmembrane</keyword>
<keyword evidence="1" id="KW-1133">Transmembrane helix</keyword>
<keyword evidence="1" id="KW-0472">Membrane</keyword>
<feature type="transmembrane region" description="Helical" evidence="1">
    <location>
        <begin position="178"/>
        <end position="199"/>
    </location>
</feature>
<feature type="transmembrane region" description="Helical" evidence="1">
    <location>
        <begin position="256"/>
        <end position="277"/>
    </location>
</feature>
<evidence type="ECO:0000256" key="1">
    <source>
        <dbReference type="SAM" id="Phobius"/>
    </source>
</evidence>
<evidence type="ECO:0000313" key="3">
    <source>
        <dbReference type="Proteomes" id="UP000184111"/>
    </source>
</evidence>
<dbReference type="STRING" id="310782.SAMN05216499_11330"/>
<organism evidence="2 3">
    <name type="scientific">Actinacidiphila paucisporea</name>
    <dbReference type="NCBI Taxonomy" id="310782"/>
    <lineage>
        <taxon>Bacteria</taxon>
        <taxon>Bacillati</taxon>
        <taxon>Actinomycetota</taxon>
        <taxon>Actinomycetes</taxon>
        <taxon>Kitasatosporales</taxon>
        <taxon>Streptomycetaceae</taxon>
        <taxon>Actinacidiphila</taxon>
    </lineage>
</organism>
<accession>A0A1M7KN15</accession>
<dbReference type="PANTHER" id="PTHR37305:SF1">
    <property type="entry name" value="MEMBRANE PROTEIN"/>
    <property type="match status" value="1"/>
</dbReference>
<dbReference type="AlphaFoldDB" id="A0A1M7KN15"/>
<dbReference type="Proteomes" id="UP000184111">
    <property type="component" value="Unassembled WGS sequence"/>
</dbReference>
<dbReference type="RefSeq" id="WP_073500342.1">
    <property type="nucleotide sequence ID" value="NZ_FRBI01000013.1"/>
</dbReference>
<keyword evidence="3" id="KW-1185">Reference proteome</keyword>
<dbReference type="PANTHER" id="PTHR37305">
    <property type="entry name" value="INTEGRAL MEMBRANE PROTEIN-RELATED"/>
    <property type="match status" value="1"/>
</dbReference>
<feature type="transmembrane region" description="Helical" evidence="1">
    <location>
        <begin position="46"/>
        <end position="72"/>
    </location>
</feature>
<dbReference type="EMBL" id="FRBI01000013">
    <property type="protein sequence ID" value="SHM66562.1"/>
    <property type="molecule type" value="Genomic_DNA"/>
</dbReference>
<reference evidence="2 3" key="1">
    <citation type="submission" date="2016-11" db="EMBL/GenBank/DDBJ databases">
        <authorList>
            <person name="Jaros S."/>
            <person name="Januszkiewicz K."/>
            <person name="Wedrychowicz H."/>
        </authorList>
    </citation>
    <scope>NUCLEOTIDE SEQUENCE [LARGE SCALE GENOMIC DNA]</scope>
    <source>
        <strain evidence="2 3">CGMCC 4.2025</strain>
    </source>
</reference>
<evidence type="ECO:0000313" key="2">
    <source>
        <dbReference type="EMBL" id="SHM66562.1"/>
    </source>
</evidence>
<feature type="transmembrane region" description="Helical" evidence="1">
    <location>
        <begin position="92"/>
        <end position="113"/>
    </location>
</feature>
<name>A0A1M7KN15_9ACTN</name>
<proteinExistence type="predicted"/>
<feature type="transmembrane region" description="Helical" evidence="1">
    <location>
        <begin position="134"/>
        <end position="158"/>
    </location>
</feature>